<dbReference type="GO" id="GO:0052856">
    <property type="term" value="F:NAD(P)HX epimerase activity"/>
    <property type="evidence" value="ECO:0007669"/>
    <property type="project" value="UniProtKB-UniRule"/>
</dbReference>
<evidence type="ECO:0000256" key="1">
    <source>
        <dbReference type="ARBA" id="ARBA00000013"/>
    </source>
</evidence>
<comment type="function">
    <text evidence="14 19">Bifunctional enzyme that catalyzes the epimerization of the S- and R-forms of NAD(P)HX and the dehydration of the S-form of NAD(P)HX at the expense of ADP, which is converted to AMP. This allows the repair of both epimers of NAD(P)HX, a damaged form of NAD(P)H that is a result of enzymatic or heat-dependent hydration.</text>
</comment>
<dbReference type="PANTHER" id="PTHR12592">
    <property type="entry name" value="ATP-DEPENDENT (S)-NAD(P)H-HYDRATE DEHYDRATASE FAMILY MEMBER"/>
    <property type="match status" value="1"/>
</dbReference>
<evidence type="ECO:0000259" key="20">
    <source>
        <dbReference type="PROSITE" id="PS51383"/>
    </source>
</evidence>
<comment type="similarity">
    <text evidence="18">Belongs to the NnrE/AIBP family.</text>
</comment>
<comment type="similarity">
    <text evidence="3 19">In the N-terminal section; belongs to the NnrE/AIBP family.</text>
</comment>
<evidence type="ECO:0000256" key="19">
    <source>
        <dbReference type="PIRNR" id="PIRNR017184"/>
    </source>
</evidence>
<keyword evidence="6 17" id="KW-0547">Nucleotide-binding</keyword>
<feature type="binding site" evidence="17">
    <location>
        <begin position="382"/>
        <end position="386"/>
    </location>
    <ligand>
        <name>AMP</name>
        <dbReference type="ChEBI" id="CHEBI:456215"/>
    </ligand>
</feature>
<dbReference type="GO" id="GO:0110051">
    <property type="term" value="P:metabolite repair"/>
    <property type="evidence" value="ECO:0007669"/>
    <property type="project" value="TreeGrafter"/>
</dbReference>
<feature type="binding site" evidence="17">
    <location>
        <position position="413"/>
    </location>
    <ligand>
        <name>AMP</name>
        <dbReference type="ChEBI" id="CHEBI:456215"/>
    </ligand>
</feature>
<dbReference type="HAMAP" id="MF_01965">
    <property type="entry name" value="NADHX_dehydratase"/>
    <property type="match status" value="1"/>
</dbReference>
<evidence type="ECO:0000313" key="23">
    <source>
        <dbReference type="Proteomes" id="UP000320095"/>
    </source>
</evidence>
<comment type="catalytic activity">
    <reaction evidence="1 18 19">
        <text>(6R)-NADHX = (6S)-NADHX</text>
        <dbReference type="Rhea" id="RHEA:32215"/>
        <dbReference type="ChEBI" id="CHEBI:64074"/>
        <dbReference type="ChEBI" id="CHEBI:64075"/>
        <dbReference type="EC" id="5.1.99.6"/>
    </reaction>
</comment>
<evidence type="ECO:0000256" key="3">
    <source>
        <dbReference type="ARBA" id="ARBA00006001"/>
    </source>
</evidence>
<evidence type="ECO:0000256" key="8">
    <source>
        <dbReference type="ARBA" id="ARBA00022857"/>
    </source>
</evidence>
<comment type="cofactor">
    <cofactor evidence="17">
        <name>Mg(2+)</name>
        <dbReference type="ChEBI" id="CHEBI:18420"/>
    </cofactor>
</comment>
<feature type="binding site" evidence="17">
    <location>
        <position position="298"/>
    </location>
    <ligand>
        <name>(6S)-NADPHX</name>
        <dbReference type="ChEBI" id="CHEBI:64076"/>
    </ligand>
</feature>
<feature type="binding site" evidence="18">
    <location>
        <begin position="62"/>
        <end position="66"/>
    </location>
    <ligand>
        <name>(6S)-NADPHX</name>
        <dbReference type="ChEBI" id="CHEBI:64076"/>
    </ligand>
</feature>
<dbReference type="Gene3D" id="3.40.50.10260">
    <property type="entry name" value="YjeF N-terminal domain"/>
    <property type="match status" value="1"/>
</dbReference>
<dbReference type="RefSeq" id="WP_140691029.1">
    <property type="nucleotide sequence ID" value="NZ_RCZG01000004.1"/>
</dbReference>
<dbReference type="InterPro" id="IPR036652">
    <property type="entry name" value="YjeF_N_dom_sf"/>
</dbReference>
<comment type="caution">
    <text evidence="18">Lacks conserved residue(s) required for the propagation of feature annotation.</text>
</comment>
<dbReference type="PIRSF" id="PIRSF017184">
    <property type="entry name" value="Nnr"/>
    <property type="match status" value="1"/>
</dbReference>
<feature type="binding site" evidence="18">
    <location>
        <position position="119"/>
    </location>
    <ligand>
        <name>K(+)</name>
        <dbReference type="ChEBI" id="CHEBI:29103"/>
    </ligand>
</feature>
<dbReference type="PROSITE" id="PS51383">
    <property type="entry name" value="YJEF_C_3"/>
    <property type="match status" value="1"/>
</dbReference>
<dbReference type="GO" id="GO:0046872">
    <property type="term" value="F:metal ion binding"/>
    <property type="evidence" value="ECO:0007669"/>
    <property type="project" value="UniProtKB-UniRule"/>
</dbReference>
<name>A0A502E9L4_9MYCO</name>
<evidence type="ECO:0000313" key="22">
    <source>
        <dbReference type="EMBL" id="TPG34408.1"/>
    </source>
</evidence>
<organism evidence="22 23">
    <name type="scientific">Mycolicibacterium hodleri</name>
    <dbReference type="NCBI Taxonomy" id="49897"/>
    <lineage>
        <taxon>Bacteria</taxon>
        <taxon>Bacillati</taxon>
        <taxon>Actinomycetota</taxon>
        <taxon>Actinomycetes</taxon>
        <taxon>Mycobacteriales</taxon>
        <taxon>Mycobacteriaceae</taxon>
        <taxon>Mycolicibacterium</taxon>
    </lineage>
</organism>
<dbReference type="EC" id="5.1.99.6" evidence="19"/>
<evidence type="ECO:0000259" key="21">
    <source>
        <dbReference type="PROSITE" id="PS51385"/>
    </source>
</evidence>
<dbReference type="EC" id="4.2.1.136" evidence="19"/>
<dbReference type="InterPro" id="IPR004443">
    <property type="entry name" value="YjeF_N_dom"/>
</dbReference>
<dbReference type="NCBIfam" id="TIGR00196">
    <property type="entry name" value="yjeF_cterm"/>
    <property type="match status" value="1"/>
</dbReference>
<evidence type="ECO:0000256" key="15">
    <source>
        <dbReference type="ARBA" id="ARBA00048238"/>
    </source>
</evidence>
<comment type="caution">
    <text evidence="22">The sequence shown here is derived from an EMBL/GenBank/DDBJ whole genome shotgun (WGS) entry which is preliminary data.</text>
</comment>
<keyword evidence="8 17" id="KW-0521">NADP</keyword>
<evidence type="ECO:0000256" key="13">
    <source>
        <dbReference type="ARBA" id="ARBA00023268"/>
    </source>
</evidence>
<keyword evidence="13" id="KW-0511">Multifunctional enzyme</keyword>
<comment type="catalytic activity">
    <reaction evidence="15 17 19">
        <text>(6S)-NADHX + ADP = AMP + phosphate + NADH + H(+)</text>
        <dbReference type="Rhea" id="RHEA:32223"/>
        <dbReference type="ChEBI" id="CHEBI:15378"/>
        <dbReference type="ChEBI" id="CHEBI:43474"/>
        <dbReference type="ChEBI" id="CHEBI:57945"/>
        <dbReference type="ChEBI" id="CHEBI:64074"/>
        <dbReference type="ChEBI" id="CHEBI:456215"/>
        <dbReference type="ChEBI" id="CHEBI:456216"/>
        <dbReference type="EC" id="4.2.1.136"/>
    </reaction>
</comment>
<feature type="binding site" evidence="17">
    <location>
        <position position="245"/>
    </location>
    <ligand>
        <name>(6S)-NADPHX</name>
        <dbReference type="ChEBI" id="CHEBI:64076"/>
    </ligand>
</feature>
<comment type="catalytic activity">
    <reaction evidence="2 18 19">
        <text>(6R)-NADPHX = (6S)-NADPHX</text>
        <dbReference type="Rhea" id="RHEA:32227"/>
        <dbReference type="ChEBI" id="CHEBI:64076"/>
        <dbReference type="ChEBI" id="CHEBI:64077"/>
        <dbReference type="EC" id="5.1.99.6"/>
    </reaction>
</comment>
<evidence type="ECO:0000256" key="5">
    <source>
        <dbReference type="ARBA" id="ARBA00022723"/>
    </source>
</evidence>
<dbReference type="CDD" id="cd01171">
    <property type="entry name" value="YXKO-related"/>
    <property type="match status" value="1"/>
</dbReference>
<dbReference type="GO" id="GO:0052855">
    <property type="term" value="F:ADP-dependent NAD(P)H-hydrate dehydratase activity"/>
    <property type="evidence" value="ECO:0007669"/>
    <property type="project" value="UniProtKB-UniRule"/>
</dbReference>
<dbReference type="AlphaFoldDB" id="A0A502E9L4"/>
<gene>
    <name evidence="18" type="primary">nnrE</name>
    <name evidence="17" type="synonym">nnrD</name>
    <name evidence="22" type="ORF">EAH80_12655</name>
</gene>
<dbReference type="Gene3D" id="3.40.1190.20">
    <property type="match status" value="1"/>
</dbReference>
<dbReference type="FunFam" id="3.40.50.10260:FF:000008">
    <property type="entry name" value="Multifunctional fusion protein"/>
    <property type="match status" value="1"/>
</dbReference>
<feature type="binding site" evidence="18">
    <location>
        <position position="63"/>
    </location>
    <ligand>
        <name>K(+)</name>
        <dbReference type="ChEBI" id="CHEBI:29103"/>
    </ligand>
</feature>
<evidence type="ECO:0000256" key="10">
    <source>
        <dbReference type="ARBA" id="ARBA00023027"/>
    </source>
</evidence>
<dbReference type="PROSITE" id="PS51385">
    <property type="entry name" value="YJEF_N"/>
    <property type="match status" value="1"/>
</dbReference>
<dbReference type="SUPFAM" id="SSF53613">
    <property type="entry name" value="Ribokinase-like"/>
    <property type="match status" value="1"/>
</dbReference>
<comment type="similarity">
    <text evidence="17">Belongs to the NnrD/CARKD family.</text>
</comment>
<dbReference type="HAMAP" id="MF_01966">
    <property type="entry name" value="NADHX_epimerase"/>
    <property type="match status" value="1"/>
</dbReference>
<feature type="domain" description="YjeF C-terminal" evidence="20">
    <location>
        <begin position="210"/>
        <end position="475"/>
    </location>
</feature>
<dbReference type="Pfam" id="PF03853">
    <property type="entry name" value="YjeF_N"/>
    <property type="match status" value="1"/>
</dbReference>
<dbReference type="InterPro" id="IPR000631">
    <property type="entry name" value="CARKD"/>
</dbReference>
<feature type="binding site" evidence="17">
    <location>
        <position position="348"/>
    </location>
    <ligand>
        <name>(6S)-NADPHX</name>
        <dbReference type="ChEBI" id="CHEBI:64076"/>
    </ligand>
</feature>
<evidence type="ECO:0000256" key="18">
    <source>
        <dbReference type="HAMAP-Rule" id="MF_01966"/>
    </source>
</evidence>
<keyword evidence="5 18" id="KW-0479">Metal-binding</keyword>
<dbReference type="SUPFAM" id="SSF64153">
    <property type="entry name" value="YjeF N-terminal domain-like"/>
    <property type="match status" value="1"/>
</dbReference>
<evidence type="ECO:0000256" key="16">
    <source>
        <dbReference type="ARBA" id="ARBA00049209"/>
    </source>
</evidence>
<accession>A0A502E9L4</accession>
<evidence type="ECO:0000256" key="9">
    <source>
        <dbReference type="ARBA" id="ARBA00022958"/>
    </source>
</evidence>
<evidence type="ECO:0000256" key="12">
    <source>
        <dbReference type="ARBA" id="ARBA00023239"/>
    </source>
</evidence>
<keyword evidence="10 17" id="KW-0520">NAD</keyword>
<feature type="binding site" evidence="18">
    <location>
        <begin position="123"/>
        <end position="129"/>
    </location>
    <ligand>
        <name>(6S)-NADPHX</name>
        <dbReference type="ChEBI" id="CHEBI:64076"/>
    </ligand>
</feature>
<reference evidence="22 23" key="1">
    <citation type="journal article" date="2019" name="Environ. Microbiol.">
        <title>Species interactions and distinct microbial communities in high Arctic permafrost affected cryosols are associated with the CH4 and CO2 gas fluxes.</title>
        <authorList>
            <person name="Altshuler I."/>
            <person name="Hamel J."/>
            <person name="Turney S."/>
            <person name="Magnuson E."/>
            <person name="Levesque R."/>
            <person name="Greer C."/>
            <person name="Whyte L.G."/>
        </authorList>
    </citation>
    <scope>NUCLEOTIDE SEQUENCE [LARGE SCALE GENOMIC DNA]</scope>
    <source>
        <strain evidence="22 23">S5.20</strain>
    </source>
</reference>
<dbReference type="PANTHER" id="PTHR12592:SF0">
    <property type="entry name" value="ATP-DEPENDENT (S)-NAD(P)H-HYDRATE DEHYDRATASE"/>
    <property type="match status" value="1"/>
</dbReference>
<evidence type="ECO:0000256" key="14">
    <source>
        <dbReference type="ARBA" id="ARBA00025153"/>
    </source>
</evidence>
<dbReference type="InterPro" id="IPR029056">
    <property type="entry name" value="Ribokinase-like"/>
</dbReference>
<dbReference type="PROSITE" id="PS01050">
    <property type="entry name" value="YJEF_C_2"/>
    <property type="match status" value="1"/>
</dbReference>
<keyword evidence="11 18" id="KW-0413">Isomerase</keyword>
<dbReference type="GO" id="GO:0046496">
    <property type="term" value="P:nicotinamide nucleotide metabolic process"/>
    <property type="evidence" value="ECO:0007669"/>
    <property type="project" value="UniProtKB-UniRule"/>
</dbReference>
<comment type="subunit">
    <text evidence="17">Homotetramer.</text>
</comment>
<evidence type="ECO:0000256" key="2">
    <source>
        <dbReference type="ARBA" id="ARBA00000909"/>
    </source>
</evidence>
<evidence type="ECO:0000256" key="6">
    <source>
        <dbReference type="ARBA" id="ARBA00022741"/>
    </source>
</evidence>
<dbReference type="OrthoDB" id="9806925at2"/>
<evidence type="ECO:0000256" key="7">
    <source>
        <dbReference type="ARBA" id="ARBA00022840"/>
    </source>
</evidence>
<comment type="cofactor">
    <cofactor evidence="18 19">
        <name>K(+)</name>
        <dbReference type="ChEBI" id="CHEBI:29103"/>
    </cofactor>
    <text evidence="18 19">Binds 1 potassium ion per subunit.</text>
</comment>
<dbReference type="Proteomes" id="UP000320095">
    <property type="component" value="Unassembled WGS sequence"/>
</dbReference>
<sequence length="475" mass="47353">MRYYHTADAIRAAEAPLLASLPDGALMKRAAFGLAGAIARELAARTAGVNGRQVCAVIGSGDNGGDALWAATFLRRRGVTASAIVLNPERVHGVALAAFTAAGGRLVQNVPPTTDLVIDGVVGISASGSLRLEAARVFADVSTAGIPVVAVDLPSGVDVQTGAADGPHVQAALTVTFGGRKPVHALGDCGRVELIDIGLDLPDSDMRSLENADVIARWPVPGARDDKYSQGVTGVMAGSSTYPGAAILCTGAAVAATSGMVRYAGTAAAEVVSHWPEVIATPTANAAGRVQAWVVGPGLGTDEAGAAALWFALDTDLPVIVDADALTILAAHPGVLEGRKAPTVLTPHAGEFARLAGHPPGDDRVGATRRLAEAFGATVLLKGNVTVVAEPGSAQPVFLNPAGQSWSATAGSGDVLSGVIGALLAAGLPPGEAAASAAFVHARAAALAAAAPGPRPAPTSASGILAHIRSSIANL</sequence>
<dbReference type="InterPro" id="IPR030677">
    <property type="entry name" value="Nnr"/>
</dbReference>
<keyword evidence="7 17" id="KW-0067">ATP-binding</keyword>
<feature type="binding site" evidence="17">
    <location>
        <position position="414"/>
    </location>
    <ligand>
        <name>(6S)-NADPHX</name>
        <dbReference type="ChEBI" id="CHEBI:64076"/>
    </ligand>
</feature>
<keyword evidence="12 17" id="KW-0456">Lyase</keyword>
<dbReference type="Pfam" id="PF01256">
    <property type="entry name" value="Carb_kinase"/>
    <property type="match status" value="1"/>
</dbReference>
<dbReference type="PROSITE" id="PS01049">
    <property type="entry name" value="YJEF_C_1"/>
    <property type="match status" value="1"/>
</dbReference>
<proteinExistence type="inferred from homology"/>
<keyword evidence="23" id="KW-1185">Reference proteome</keyword>
<evidence type="ECO:0000256" key="17">
    <source>
        <dbReference type="HAMAP-Rule" id="MF_01965"/>
    </source>
</evidence>
<evidence type="ECO:0000256" key="4">
    <source>
        <dbReference type="ARBA" id="ARBA00009524"/>
    </source>
</evidence>
<comment type="catalytic activity">
    <reaction evidence="16 17 19">
        <text>(6S)-NADPHX + ADP = AMP + phosphate + NADPH + H(+)</text>
        <dbReference type="Rhea" id="RHEA:32235"/>
        <dbReference type="ChEBI" id="CHEBI:15378"/>
        <dbReference type="ChEBI" id="CHEBI:43474"/>
        <dbReference type="ChEBI" id="CHEBI:57783"/>
        <dbReference type="ChEBI" id="CHEBI:64076"/>
        <dbReference type="ChEBI" id="CHEBI:456215"/>
        <dbReference type="ChEBI" id="CHEBI:456216"/>
        <dbReference type="EC" id="4.2.1.136"/>
    </reaction>
</comment>
<dbReference type="EMBL" id="RCZG01000004">
    <property type="protein sequence ID" value="TPG34408.1"/>
    <property type="molecule type" value="Genomic_DNA"/>
</dbReference>
<dbReference type="GO" id="GO:0005524">
    <property type="term" value="F:ATP binding"/>
    <property type="evidence" value="ECO:0007669"/>
    <property type="project" value="UniProtKB-UniRule"/>
</dbReference>
<feature type="binding site" evidence="18">
    <location>
        <position position="152"/>
    </location>
    <ligand>
        <name>(6S)-NADPHX</name>
        <dbReference type="ChEBI" id="CHEBI:64076"/>
    </ligand>
</feature>
<keyword evidence="9 18" id="KW-0630">Potassium</keyword>
<dbReference type="InterPro" id="IPR017953">
    <property type="entry name" value="Carbohydrate_kinase_pred_CS"/>
</dbReference>
<evidence type="ECO:0000256" key="11">
    <source>
        <dbReference type="ARBA" id="ARBA00023235"/>
    </source>
</evidence>
<comment type="function">
    <text evidence="17">Catalyzes the dehydration of the S-form of NAD(P)HX at the expense of ADP, which is converted to AMP. Together with NAD(P)HX epimerase, which catalyzes the epimerization of the S- and R-forms, the enzyme allows the repair of both epimers of NAD(P)HX, a damaged form of NAD(P)H that is a result of enzymatic or heat-dependent hydration.</text>
</comment>
<protein>
    <recommendedName>
        <fullName evidence="19">Bifunctional NAD(P)H-hydrate repair enzyme</fullName>
    </recommendedName>
    <alternativeName>
        <fullName evidence="19">Nicotinamide nucleotide repair protein</fullName>
    </alternativeName>
    <domain>
        <recommendedName>
            <fullName evidence="19">ADP-dependent (S)-NAD(P)H-hydrate dehydratase</fullName>
            <ecNumber evidence="19">4.2.1.136</ecNumber>
        </recommendedName>
        <alternativeName>
            <fullName evidence="19">ADP-dependent NAD(P)HX dehydratase</fullName>
        </alternativeName>
    </domain>
    <domain>
        <recommendedName>
            <fullName evidence="19">NAD(P)H-hydrate epimerase</fullName>
            <ecNumber evidence="19">5.1.99.6</ecNumber>
        </recommendedName>
    </domain>
</protein>
<feature type="domain" description="YjeF N-terminal" evidence="21">
    <location>
        <begin position="10"/>
        <end position="205"/>
    </location>
</feature>
<comment type="similarity">
    <text evidence="4 19">In the C-terminal section; belongs to the NnrD/CARKD family.</text>
</comment>
<feature type="binding site" evidence="18">
    <location>
        <position position="155"/>
    </location>
    <ligand>
        <name>K(+)</name>
        <dbReference type="ChEBI" id="CHEBI:29103"/>
    </ligand>
</feature>
<comment type="function">
    <text evidence="18">Catalyzes the epimerization of the S- and R-forms of NAD(P)HX, a damaged form of NAD(P)H that is a result of enzymatic or heat-dependent hydration. This is a prerequisite for the S-specific NAD(P)H-hydrate dehydratase to allow the repair of both epimers of NAD(P)HX.</text>
</comment>